<proteinExistence type="predicted"/>
<feature type="transmembrane region" description="Helical" evidence="1">
    <location>
        <begin position="117"/>
        <end position="143"/>
    </location>
</feature>
<feature type="transmembrane region" description="Helical" evidence="1">
    <location>
        <begin position="163"/>
        <end position="187"/>
    </location>
</feature>
<dbReference type="eggNOG" id="COG1277">
    <property type="taxonomic scope" value="Bacteria"/>
</dbReference>
<reference evidence="2 3" key="1">
    <citation type="submission" date="2016-10" db="EMBL/GenBank/DDBJ databases">
        <authorList>
            <person name="de Groot N.N."/>
        </authorList>
    </citation>
    <scope>NUCLEOTIDE SEQUENCE [LARGE SCALE GENOMIC DNA]</scope>
    <source>
        <strain evidence="2 3">DSM 15019</strain>
    </source>
</reference>
<dbReference type="EMBL" id="LT629770">
    <property type="protein sequence ID" value="SDS13061.1"/>
    <property type="molecule type" value="Genomic_DNA"/>
</dbReference>
<accession>A0A1H1PP28</accession>
<organism evidence="2 3">
    <name type="scientific">Microbacterium paraoxydans</name>
    <dbReference type="NCBI Taxonomy" id="199592"/>
    <lineage>
        <taxon>Bacteria</taxon>
        <taxon>Bacillati</taxon>
        <taxon>Actinomycetota</taxon>
        <taxon>Actinomycetes</taxon>
        <taxon>Micrococcales</taxon>
        <taxon>Microbacteriaceae</taxon>
        <taxon>Microbacterium</taxon>
    </lineage>
</organism>
<evidence type="ECO:0000256" key="1">
    <source>
        <dbReference type="SAM" id="Phobius"/>
    </source>
</evidence>
<evidence type="ECO:0000313" key="3">
    <source>
        <dbReference type="Proteomes" id="UP000182126"/>
    </source>
</evidence>
<keyword evidence="1" id="KW-0812">Transmembrane</keyword>
<sequence length="274" mass="27826">MTAAPAVTTPAVAPPAVDSGRRLTFARAVRGEAIKLITLRSTWWSIAIAAVLTIGIAVLIAQAIDAPGFDPIQAVVMPIQFTMLLAGIIGAISVTGEYSTGMIRSTLTADPIRGSVLLAKSLVLAGFLFLSSLVIFGVAAVAVSAVVAGREQGIDWSDPAASVLPIVVASLAMAVFALIGVAFGFILRSGAGAIAATVGLLFVLPIVASFFAMAGEAWAWVIDASAYLPVAAAQSAILPGDAATLDAPVAFLTLGCWVVGGLLAAWAVLRTRDA</sequence>
<name>A0A1H1PP28_9MICO</name>
<feature type="transmembrane region" description="Helical" evidence="1">
    <location>
        <begin position="43"/>
        <end position="64"/>
    </location>
</feature>
<keyword evidence="1" id="KW-1133">Transmembrane helix</keyword>
<feature type="transmembrane region" description="Helical" evidence="1">
    <location>
        <begin position="194"/>
        <end position="214"/>
    </location>
</feature>
<dbReference type="RefSeq" id="WP_060921920.1">
    <property type="nucleotide sequence ID" value="NZ_LT629770.1"/>
</dbReference>
<feature type="transmembrane region" description="Helical" evidence="1">
    <location>
        <begin position="76"/>
        <end position="96"/>
    </location>
</feature>
<dbReference type="Proteomes" id="UP000182126">
    <property type="component" value="Chromosome I"/>
</dbReference>
<gene>
    <name evidence="2" type="ORF">SAMN04489809_1151</name>
</gene>
<dbReference type="AlphaFoldDB" id="A0A1H1PP28"/>
<evidence type="ECO:0000313" key="2">
    <source>
        <dbReference type="EMBL" id="SDS13061.1"/>
    </source>
</evidence>
<dbReference type="GeneID" id="36298380"/>
<feature type="transmembrane region" description="Helical" evidence="1">
    <location>
        <begin position="249"/>
        <end position="269"/>
    </location>
</feature>
<keyword evidence="1" id="KW-0472">Membrane</keyword>
<protein>
    <submittedName>
        <fullName evidence="2">ABC-2 type transport system permease protein</fullName>
    </submittedName>
</protein>